<feature type="transmembrane region" description="Helical" evidence="2">
    <location>
        <begin position="12"/>
        <end position="39"/>
    </location>
</feature>
<feature type="compositionally biased region" description="Basic and acidic residues" evidence="1">
    <location>
        <begin position="63"/>
        <end position="78"/>
    </location>
</feature>
<protein>
    <submittedName>
        <fullName evidence="3">Uncharacterized protein</fullName>
    </submittedName>
</protein>
<reference evidence="3" key="1">
    <citation type="submission" date="2020-08" db="EMBL/GenBank/DDBJ databases">
        <title>Multicomponent nature underlies the extraordinary mechanical properties of spider dragline silk.</title>
        <authorList>
            <person name="Kono N."/>
            <person name="Nakamura H."/>
            <person name="Mori M."/>
            <person name="Yoshida Y."/>
            <person name="Ohtoshi R."/>
            <person name="Malay A.D."/>
            <person name="Moran D.A.P."/>
            <person name="Tomita M."/>
            <person name="Numata K."/>
            <person name="Arakawa K."/>
        </authorList>
    </citation>
    <scope>NUCLEOTIDE SEQUENCE</scope>
</reference>
<sequence length="225" mass="25352">MDDKILAKTILLVWLYFTIRILFVTYWDALFLPPILLVLDSLFKDSKSNCQTQTGDHFQVRKKNSESHKEVKKEQDQNLTVKEMDSEKITSPALEKIQELISELQNSLTSDSKNGAAPPNFSMLATENPAKKIISTTKFSAGSEEDNLKNSKTSPAMCSQLASLDKNNALREIKLRLSYLQGKSTTMSVIAHQTEKEWISANEKCRQRMSQTQAEGAAKQHAARL</sequence>
<evidence type="ECO:0000313" key="4">
    <source>
        <dbReference type="Proteomes" id="UP000887159"/>
    </source>
</evidence>
<name>A0A8X6T1Y6_TRICX</name>
<organism evidence="3 4">
    <name type="scientific">Trichonephila clavipes</name>
    <name type="common">Golden silk orbweaver</name>
    <name type="synonym">Nephila clavipes</name>
    <dbReference type="NCBI Taxonomy" id="2585209"/>
    <lineage>
        <taxon>Eukaryota</taxon>
        <taxon>Metazoa</taxon>
        <taxon>Ecdysozoa</taxon>
        <taxon>Arthropoda</taxon>
        <taxon>Chelicerata</taxon>
        <taxon>Arachnida</taxon>
        <taxon>Araneae</taxon>
        <taxon>Araneomorphae</taxon>
        <taxon>Entelegynae</taxon>
        <taxon>Araneoidea</taxon>
        <taxon>Nephilidae</taxon>
        <taxon>Trichonephila</taxon>
    </lineage>
</organism>
<accession>A0A8X6T1Y6</accession>
<keyword evidence="2" id="KW-0472">Membrane</keyword>
<dbReference type="Proteomes" id="UP000887159">
    <property type="component" value="Unassembled WGS sequence"/>
</dbReference>
<feature type="region of interest" description="Disordered" evidence="1">
    <location>
        <begin position="56"/>
        <end position="78"/>
    </location>
</feature>
<comment type="caution">
    <text evidence="3">The sequence shown here is derived from an EMBL/GenBank/DDBJ whole genome shotgun (WGS) entry which is preliminary data.</text>
</comment>
<dbReference type="AlphaFoldDB" id="A0A8X6T1Y6"/>
<gene>
    <name evidence="3" type="ORF">TNCV_4648041</name>
</gene>
<keyword evidence="4" id="KW-1185">Reference proteome</keyword>
<evidence type="ECO:0000313" key="3">
    <source>
        <dbReference type="EMBL" id="GFY19632.1"/>
    </source>
</evidence>
<keyword evidence="2" id="KW-1133">Transmembrane helix</keyword>
<dbReference type="EMBL" id="BMAU01021353">
    <property type="protein sequence ID" value="GFY19632.1"/>
    <property type="molecule type" value="Genomic_DNA"/>
</dbReference>
<proteinExistence type="predicted"/>
<evidence type="ECO:0000256" key="2">
    <source>
        <dbReference type="SAM" id="Phobius"/>
    </source>
</evidence>
<keyword evidence="2" id="KW-0812">Transmembrane</keyword>
<evidence type="ECO:0000256" key="1">
    <source>
        <dbReference type="SAM" id="MobiDB-lite"/>
    </source>
</evidence>